<keyword evidence="3" id="KW-1185">Reference proteome</keyword>
<evidence type="ECO:0000256" key="1">
    <source>
        <dbReference type="SAM" id="MobiDB-lite"/>
    </source>
</evidence>
<sequence>MAGDVSKCGLAIEGHPSPRRTGERTQTSLGSWDNGDQPLDCFVGPFGKRLDFRVARMYGARRLSYTRAGSKNPRISVRIQSKRTSGRRRGRRDDAKEQAHATFERVSTVIGLYKIAKHWVQVTNLNRHATREERIERQKDLDDAEILVGELVADIENLSPASKQHLHILFSEIKIKALNDGLSESYRPPWLSEYPNHGFQVPSAQRWAQTPRFDDDSDTPISSPEDDSYSL</sequence>
<feature type="region of interest" description="Disordered" evidence="1">
    <location>
        <begin position="205"/>
        <end position="231"/>
    </location>
</feature>
<evidence type="ECO:0000313" key="2">
    <source>
        <dbReference type="EMBL" id="TEB24446.1"/>
    </source>
</evidence>
<reference evidence="2 3" key="1">
    <citation type="journal article" date="2019" name="Nat. Ecol. Evol.">
        <title>Megaphylogeny resolves global patterns of mushroom evolution.</title>
        <authorList>
            <person name="Varga T."/>
            <person name="Krizsan K."/>
            <person name="Foldi C."/>
            <person name="Dima B."/>
            <person name="Sanchez-Garcia M."/>
            <person name="Sanchez-Ramirez S."/>
            <person name="Szollosi G.J."/>
            <person name="Szarkandi J.G."/>
            <person name="Papp V."/>
            <person name="Albert L."/>
            <person name="Andreopoulos W."/>
            <person name="Angelini C."/>
            <person name="Antonin V."/>
            <person name="Barry K.W."/>
            <person name="Bougher N.L."/>
            <person name="Buchanan P."/>
            <person name="Buyck B."/>
            <person name="Bense V."/>
            <person name="Catcheside P."/>
            <person name="Chovatia M."/>
            <person name="Cooper J."/>
            <person name="Damon W."/>
            <person name="Desjardin D."/>
            <person name="Finy P."/>
            <person name="Geml J."/>
            <person name="Haridas S."/>
            <person name="Hughes K."/>
            <person name="Justo A."/>
            <person name="Karasinski D."/>
            <person name="Kautmanova I."/>
            <person name="Kiss B."/>
            <person name="Kocsube S."/>
            <person name="Kotiranta H."/>
            <person name="LaButti K.M."/>
            <person name="Lechner B.E."/>
            <person name="Liimatainen K."/>
            <person name="Lipzen A."/>
            <person name="Lukacs Z."/>
            <person name="Mihaltcheva S."/>
            <person name="Morgado L.N."/>
            <person name="Niskanen T."/>
            <person name="Noordeloos M.E."/>
            <person name="Ohm R.A."/>
            <person name="Ortiz-Santana B."/>
            <person name="Ovrebo C."/>
            <person name="Racz N."/>
            <person name="Riley R."/>
            <person name="Savchenko A."/>
            <person name="Shiryaev A."/>
            <person name="Soop K."/>
            <person name="Spirin V."/>
            <person name="Szebenyi C."/>
            <person name="Tomsovsky M."/>
            <person name="Tulloss R.E."/>
            <person name="Uehling J."/>
            <person name="Grigoriev I.V."/>
            <person name="Vagvolgyi C."/>
            <person name="Papp T."/>
            <person name="Martin F.M."/>
            <person name="Miettinen O."/>
            <person name="Hibbett D.S."/>
            <person name="Nagy L.G."/>
        </authorList>
    </citation>
    <scope>NUCLEOTIDE SEQUENCE [LARGE SCALE GENOMIC DNA]</scope>
    <source>
        <strain evidence="2 3">FP101781</strain>
    </source>
</reference>
<proteinExistence type="predicted"/>
<dbReference type="AlphaFoldDB" id="A0A4Y7SRG0"/>
<feature type="region of interest" description="Disordered" evidence="1">
    <location>
        <begin position="80"/>
        <end position="99"/>
    </location>
</feature>
<comment type="caution">
    <text evidence="2">The sequence shown here is derived from an EMBL/GenBank/DDBJ whole genome shotgun (WGS) entry which is preliminary data.</text>
</comment>
<feature type="region of interest" description="Disordered" evidence="1">
    <location>
        <begin position="1"/>
        <end position="32"/>
    </location>
</feature>
<accession>A0A4Y7SRG0</accession>
<evidence type="ECO:0000313" key="3">
    <source>
        <dbReference type="Proteomes" id="UP000298030"/>
    </source>
</evidence>
<gene>
    <name evidence="2" type="ORF">FA13DRAFT_1714731</name>
</gene>
<dbReference type="Proteomes" id="UP000298030">
    <property type="component" value="Unassembled WGS sequence"/>
</dbReference>
<organism evidence="2 3">
    <name type="scientific">Coprinellus micaceus</name>
    <name type="common">Glistening ink-cap mushroom</name>
    <name type="synonym">Coprinus micaceus</name>
    <dbReference type="NCBI Taxonomy" id="71717"/>
    <lineage>
        <taxon>Eukaryota</taxon>
        <taxon>Fungi</taxon>
        <taxon>Dikarya</taxon>
        <taxon>Basidiomycota</taxon>
        <taxon>Agaricomycotina</taxon>
        <taxon>Agaricomycetes</taxon>
        <taxon>Agaricomycetidae</taxon>
        <taxon>Agaricales</taxon>
        <taxon>Agaricineae</taxon>
        <taxon>Psathyrellaceae</taxon>
        <taxon>Coprinellus</taxon>
    </lineage>
</organism>
<dbReference type="EMBL" id="QPFP01000067">
    <property type="protein sequence ID" value="TEB24446.1"/>
    <property type="molecule type" value="Genomic_DNA"/>
</dbReference>
<name>A0A4Y7SRG0_COPMI</name>
<protein>
    <submittedName>
        <fullName evidence="2">Uncharacterized protein</fullName>
    </submittedName>
</protein>
<feature type="compositionally biased region" description="Basic residues" evidence="1">
    <location>
        <begin position="80"/>
        <end position="90"/>
    </location>
</feature>